<dbReference type="PANTHER" id="PTHR21490:SF0">
    <property type="entry name" value="ENKURIN"/>
    <property type="match status" value="1"/>
</dbReference>
<dbReference type="PROSITE" id="PS51665">
    <property type="entry name" value="ENKURIN"/>
    <property type="match status" value="1"/>
</dbReference>
<dbReference type="AlphaFoldDB" id="A0A146LWK3"/>
<dbReference type="InterPro" id="IPR052102">
    <property type="entry name" value="Enkurin_domain-protein"/>
</dbReference>
<feature type="compositionally biased region" description="Polar residues" evidence="6">
    <location>
        <begin position="176"/>
        <end position="192"/>
    </location>
</feature>
<dbReference type="GO" id="GO:0001669">
    <property type="term" value="C:acrosomal vesicle"/>
    <property type="evidence" value="ECO:0007669"/>
    <property type="project" value="TreeGrafter"/>
</dbReference>
<dbReference type="GO" id="GO:0005879">
    <property type="term" value="C:axonemal microtubule"/>
    <property type="evidence" value="ECO:0007669"/>
    <property type="project" value="TreeGrafter"/>
</dbReference>
<evidence type="ECO:0000256" key="1">
    <source>
        <dbReference type="ARBA" id="ARBA00004138"/>
    </source>
</evidence>
<evidence type="ECO:0000313" key="8">
    <source>
        <dbReference type="EMBL" id="JAQ11385.1"/>
    </source>
</evidence>
<dbReference type="Pfam" id="PF13864">
    <property type="entry name" value="Enkurin"/>
    <property type="match status" value="1"/>
</dbReference>
<dbReference type="EMBL" id="GDHC01007244">
    <property type="protein sequence ID" value="JAQ11385.1"/>
    <property type="molecule type" value="Transcribed_RNA"/>
</dbReference>
<evidence type="ECO:0000259" key="7">
    <source>
        <dbReference type="PROSITE" id="PS51665"/>
    </source>
</evidence>
<evidence type="ECO:0000256" key="4">
    <source>
        <dbReference type="ARBA" id="ARBA00023212"/>
    </source>
</evidence>
<name>A0A146LWK3_LYGHE</name>
<dbReference type="PANTHER" id="PTHR21490">
    <property type="entry name" value="ENKURIN-RELATED"/>
    <property type="match status" value="1"/>
</dbReference>
<dbReference type="InterPro" id="IPR027012">
    <property type="entry name" value="Enkurin_dom"/>
</dbReference>
<feature type="region of interest" description="Disordered" evidence="6">
    <location>
        <begin position="176"/>
        <end position="208"/>
    </location>
</feature>
<accession>A0A146LWK3</accession>
<feature type="domain" description="Enkurin" evidence="7">
    <location>
        <begin position="182"/>
        <end position="274"/>
    </location>
</feature>
<evidence type="ECO:0000256" key="6">
    <source>
        <dbReference type="SAM" id="MobiDB-lite"/>
    </source>
</evidence>
<evidence type="ECO:0000256" key="2">
    <source>
        <dbReference type="ARBA" id="ARBA00004245"/>
    </source>
</evidence>
<organism evidence="8">
    <name type="scientific">Lygus hesperus</name>
    <name type="common">Western plant bug</name>
    <dbReference type="NCBI Taxonomy" id="30085"/>
    <lineage>
        <taxon>Eukaryota</taxon>
        <taxon>Metazoa</taxon>
        <taxon>Ecdysozoa</taxon>
        <taxon>Arthropoda</taxon>
        <taxon>Hexapoda</taxon>
        <taxon>Insecta</taxon>
        <taxon>Pterygota</taxon>
        <taxon>Neoptera</taxon>
        <taxon>Paraneoptera</taxon>
        <taxon>Hemiptera</taxon>
        <taxon>Heteroptera</taxon>
        <taxon>Panheteroptera</taxon>
        <taxon>Cimicomorpha</taxon>
        <taxon>Miridae</taxon>
        <taxon>Mirini</taxon>
        <taxon>Lygus</taxon>
    </lineage>
</organism>
<comment type="subcellular location">
    <subcellularLocation>
        <location evidence="1">Cell projection</location>
        <location evidence="1">Cilium</location>
    </subcellularLocation>
    <subcellularLocation>
        <location evidence="2">Cytoplasm</location>
        <location evidence="2">Cytoskeleton</location>
    </subcellularLocation>
</comment>
<feature type="compositionally biased region" description="Basic and acidic residues" evidence="6">
    <location>
        <begin position="193"/>
        <end position="208"/>
    </location>
</feature>
<reference evidence="8" key="1">
    <citation type="journal article" date="2016" name="Gigascience">
        <title>De novo construction of an expanded transcriptome assembly for the western tarnished plant bug, Lygus hesperus.</title>
        <authorList>
            <person name="Tassone E.E."/>
            <person name="Geib S.M."/>
            <person name="Hall B."/>
            <person name="Fabrick J.A."/>
            <person name="Brent C.S."/>
            <person name="Hull J.J."/>
        </authorList>
    </citation>
    <scope>NUCLEOTIDE SEQUENCE</scope>
</reference>
<proteinExistence type="predicted"/>
<gene>
    <name evidence="8" type="primary">ENKUR</name>
    <name evidence="8" type="ORF">g.20444</name>
</gene>
<evidence type="ECO:0000256" key="5">
    <source>
        <dbReference type="ARBA" id="ARBA00023273"/>
    </source>
</evidence>
<keyword evidence="3" id="KW-0963">Cytoplasm</keyword>
<evidence type="ECO:0000256" key="3">
    <source>
        <dbReference type="ARBA" id="ARBA00022490"/>
    </source>
</evidence>
<sequence length="305" mass="35409">MSLSAQGSLDEISNEDIKHLVFRTEPEEVKFPIYRSKFKDQVRQEYRKNRDCHRTMGYAHGFKTNSPDQFLKKRSRKVHIAQVEKPAAQGGKKHVPVPRKGDWNQLAPRVEQNYLINNIRKAVRSVPPTGPSRAFDTAIGRRVHNCNLLIPTFQLSENFGKVPEYIGKIKKQIQDEGNTSSKSLLSKQSPTQKENEPQPKGSIDRRTKVLSEKEREELLKSLKNVWAELQREFQVLPVLNDTPPKVKRKEGLEAKLIEVEKDIKLIEENERIYIIQDPNDPRCVKPHEPDPCYQNINYLRRNTML</sequence>
<dbReference type="GO" id="GO:0005516">
    <property type="term" value="F:calmodulin binding"/>
    <property type="evidence" value="ECO:0007669"/>
    <property type="project" value="TreeGrafter"/>
</dbReference>
<keyword evidence="5" id="KW-0966">Cell projection</keyword>
<protein>
    <submittedName>
        <fullName evidence="8">Enkurin</fullName>
    </submittedName>
</protein>
<keyword evidence="4" id="KW-0206">Cytoskeleton</keyword>